<feature type="compositionally biased region" description="Basic and acidic residues" evidence="1">
    <location>
        <begin position="1"/>
        <end position="14"/>
    </location>
</feature>
<proteinExistence type="predicted"/>
<sequence length="78" mass="8059">MGEHPPKAPGEHGRPLVPRDLPDQQRTPGEDPLDVSPPPARDGSEELPDTDEGGTGRAGRPHTGDAHGTGPAPRESSG</sequence>
<evidence type="ECO:0000313" key="2">
    <source>
        <dbReference type="EMBL" id="MDT0415543.1"/>
    </source>
</evidence>
<comment type="caution">
    <text evidence="2">The sequence shown here is derived from an EMBL/GenBank/DDBJ whole genome shotgun (WGS) entry which is preliminary data.</text>
</comment>
<organism evidence="2 3">
    <name type="scientific">Streptomyces evansiae</name>
    <dbReference type="NCBI Taxonomy" id="3075535"/>
    <lineage>
        <taxon>Bacteria</taxon>
        <taxon>Bacillati</taxon>
        <taxon>Actinomycetota</taxon>
        <taxon>Actinomycetes</taxon>
        <taxon>Kitasatosporales</taxon>
        <taxon>Streptomycetaceae</taxon>
        <taxon>Streptomyces</taxon>
    </lineage>
</organism>
<protein>
    <submittedName>
        <fullName evidence="2">Uncharacterized protein</fullName>
    </submittedName>
</protein>
<reference evidence="3" key="1">
    <citation type="submission" date="2023-07" db="EMBL/GenBank/DDBJ databases">
        <title>30 novel species of actinomycetes from the DSMZ collection.</title>
        <authorList>
            <person name="Nouioui I."/>
        </authorList>
    </citation>
    <scope>NUCLEOTIDE SEQUENCE [LARGE SCALE GENOMIC DNA]</scope>
    <source>
        <strain evidence="3">DSM 41982</strain>
    </source>
</reference>
<accession>A0ABD5E4E1</accession>
<feature type="region of interest" description="Disordered" evidence="1">
    <location>
        <begin position="1"/>
        <end position="78"/>
    </location>
</feature>
<dbReference type="EMBL" id="JAVRER010000009">
    <property type="protein sequence ID" value="MDT0415543.1"/>
    <property type="molecule type" value="Genomic_DNA"/>
</dbReference>
<gene>
    <name evidence="2" type="ORF">RM574_08565</name>
</gene>
<dbReference type="AlphaFoldDB" id="A0ABD5E4E1"/>
<name>A0ABD5E4E1_9ACTN</name>
<dbReference type="Proteomes" id="UP001183607">
    <property type="component" value="Unassembled WGS sequence"/>
</dbReference>
<evidence type="ECO:0000256" key="1">
    <source>
        <dbReference type="SAM" id="MobiDB-lite"/>
    </source>
</evidence>
<evidence type="ECO:0000313" key="3">
    <source>
        <dbReference type="Proteomes" id="UP001183607"/>
    </source>
</evidence>
<dbReference type="RefSeq" id="WP_007830206.1">
    <property type="nucleotide sequence ID" value="NZ_JAVRER010000009.1"/>
</dbReference>